<dbReference type="AlphaFoldDB" id="A0A1N6DAQ1"/>
<dbReference type="STRING" id="536979.SAMN04488055_0550"/>
<evidence type="ECO:0000259" key="2">
    <source>
        <dbReference type="Pfam" id="PF04773"/>
    </source>
</evidence>
<keyword evidence="1" id="KW-1133">Transmembrane helix</keyword>
<gene>
    <name evidence="4" type="ORF">SAMN04488055_0550</name>
</gene>
<dbReference type="InterPro" id="IPR032508">
    <property type="entry name" value="FecR_C"/>
</dbReference>
<feature type="transmembrane region" description="Helical" evidence="1">
    <location>
        <begin position="89"/>
        <end position="107"/>
    </location>
</feature>
<name>A0A1N6DAQ1_9BACT</name>
<dbReference type="InterPro" id="IPR006860">
    <property type="entry name" value="FecR"/>
</dbReference>
<dbReference type="PANTHER" id="PTHR30273:SF2">
    <property type="entry name" value="PROTEIN FECR"/>
    <property type="match status" value="1"/>
</dbReference>
<keyword evidence="1" id="KW-0812">Transmembrane</keyword>
<organism evidence="4 5">
    <name type="scientific">Chitinophaga niabensis</name>
    <dbReference type="NCBI Taxonomy" id="536979"/>
    <lineage>
        <taxon>Bacteria</taxon>
        <taxon>Pseudomonadati</taxon>
        <taxon>Bacteroidota</taxon>
        <taxon>Chitinophagia</taxon>
        <taxon>Chitinophagales</taxon>
        <taxon>Chitinophagaceae</taxon>
        <taxon>Chitinophaga</taxon>
    </lineage>
</organism>
<dbReference type="Gene3D" id="3.55.50.30">
    <property type="match status" value="1"/>
</dbReference>
<evidence type="ECO:0000313" key="4">
    <source>
        <dbReference type="EMBL" id="SIN67882.1"/>
    </source>
</evidence>
<accession>A0A1N6DAQ1</accession>
<dbReference type="Gene3D" id="2.60.120.1440">
    <property type="match status" value="1"/>
</dbReference>
<dbReference type="PIRSF" id="PIRSF018266">
    <property type="entry name" value="FecR"/>
    <property type="match status" value="1"/>
</dbReference>
<evidence type="ECO:0000313" key="5">
    <source>
        <dbReference type="Proteomes" id="UP000185003"/>
    </source>
</evidence>
<keyword evidence="5" id="KW-1185">Reference proteome</keyword>
<dbReference type="EMBL" id="FSRA01000001">
    <property type="protein sequence ID" value="SIN67882.1"/>
    <property type="molecule type" value="Genomic_DNA"/>
</dbReference>
<dbReference type="Pfam" id="PF04773">
    <property type="entry name" value="FecR"/>
    <property type="match status" value="1"/>
</dbReference>
<feature type="domain" description="FecR protein" evidence="2">
    <location>
        <begin position="132"/>
        <end position="219"/>
    </location>
</feature>
<evidence type="ECO:0000259" key="3">
    <source>
        <dbReference type="Pfam" id="PF16344"/>
    </source>
</evidence>
<dbReference type="InterPro" id="IPR012373">
    <property type="entry name" value="Ferrdict_sens_TM"/>
</dbReference>
<dbReference type="GO" id="GO:0016989">
    <property type="term" value="F:sigma factor antagonist activity"/>
    <property type="evidence" value="ECO:0007669"/>
    <property type="project" value="TreeGrafter"/>
</dbReference>
<feature type="domain" description="Protein FecR C-terminal" evidence="3">
    <location>
        <begin position="269"/>
        <end position="335"/>
    </location>
</feature>
<proteinExistence type="predicted"/>
<sequence>MSYSQQELEALLQNDEFISWVLSTRPEENVQWQNWVQQHPDREAMVKMIRSIREAEKEAANSHDLADQIWHDLQSQLETPVRQMNWRRYIAVAAVITLLAAGAWWFTGMEKTEKKGLLLQKASKHELIAKNTGSSLQTLYLLDGTRITLSPKSTLHYSRLMSGNKREVSLEGEAFFEVARDANRPFYVYSGNIITKVLGTSFRVKGDEQIVVAVRSGKVAVSRKESTTEQFILLPNEQVIFNTRQNTLQKLNVTDVAILANPVPAPAVLNYDEAPVGDVLDSLAKMYAVDIQYNHSLFAKCRVTVALDQESLYEKLTVLCKVVGANYEIIDEAINITGQGCN</sequence>
<keyword evidence="1" id="KW-0472">Membrane</keyword>
<dbReference type="RefSeq" id="WP_074237672.1">
    <property type="nucleotide sequence ID" value="NZ_FSRA01000001.1"/>
</dbReference>
<dbReference type="PANTHER" id="PTHR30273">
    <property type="entry name" value="PERIPLASMIC SIGNAL SENSOR AND SIGMA FACTOR ACTIVATOR FECR-RELATED"/>
    <property type="match status" value="1"/>
</dbReference>
<evidence type="ECO:0000256" key="1">
    <source>
        <dbReference type="SAM" id="Phobius"/>
    </source>
</evidence>
<dbReference type="OrthoDB" id="645173at2"/>
<dbReference type="Proteomes" id="UP000185003">
    <property type="component" value="Unassembled WGS sequence"/>
</dbReference>
<protein>
    <submittedName>
        <fullName evidence="4">Ferric-dicitrate binding protein FerR, regulates iron transport through sigma-19</fullName>
    </submittedName>
</protein>
<dbReference type="Pfam" id="PF16344">
    <property type="entry name" value="FecR_C"/>
    <property type="match status" value="1"/>
</dbReference>
<reference evidence="4 5" key="1">
    <citation type="submission" date="2016-11" db="EMBL/GenBank/DDBJ databases">
        <authorList>
            <person name="Jaros S."/>
            <person name="Januszkiewicz K."/>
            <person name="Wedrychowicz H."/>
        </authorList>
    </citation>
    <scope>NUCLEOTIDE SEQUENCE [LARGE SCALE GENOMIC DNA]</scope>
    <source>
        <strain evidence="4 5">DSM 24787</strain>
    </source>
</reference>